<organism evidence="1 2">
    <name type="scientific">Tanacetum coccineum</name>
    <dbReference type="NCBI Taxonomy" id="301880"/>
    <lineage>
        <taxon>Eukaryota</taxon>
        <taxon>Viridiplantae</taxon>
        <taxon>Streptophyta</taxon>
        <taxon>Embryophyta</taxon>
        <taxon>Tracheophyta</taxon>
        <taxon>Spermatophyta</taxon>
        <taxon>Magnoliopsida</taxon>
        <taxon>eudicotyledons</taxon>
        <taxon>Gunneridae</taxon>
        <taxon>Pentapetalae</taxon>
        <taxon>asterids</taxon>
        <taxon>campanulids</taxon>
        <taxon>Asterales</taxon>
        <taxon>Asteraceae</taxon>
        <taxon>Asteroideae</taxon>
        <taxon>Anthemideae</taxon>
        <taxon>Anthemidinae</taxon>
        <taxon>Tanacetum</taxon>
    </lineage>
</organism>
<comment type="caution">
    <text evidence="1">The sequence shown here is derived from an EMBL/GenBank/DDBJ whole genome shotgun (WGS) entry which is preliminary data.</text>
</comment>
<accession>A0ABQ5FF48</accession>
<dbReference type="Proteomes" id="UP001151760">
    <property type="component" value="Unassembled WGS sequence"/>
</dbReference>
<reference evidence="1" key="2">
    <citation type="submission" date="2022-01" db="EMBL/GenBank/DDBJ databases">
        <authorList>
            <person name="Yamashiro T."/>
            <person name="Shiraishi A."/>
            <person name="Satake H."/>
            <person name="Nakayama K."/>
        </authorList>
    </citation>
    <scope>NUCLEOTIDE SEQUENCE</scope>
</reference>
<sequence>MLPVGPDNAPTPTADAAGRAEDPTLLTSLSAKLDRCMGRIDYWKQSWEPQRKSWGSYFDTCISSKEVGKNEIYINLFLSRDVVVAGSVIQTVQAGLRESYECLASAPIIVLYNFGVCACTARQMVLSSPWLTANKESGSPLQTALIDMVINPPWNLPFLGAKGLTSPEQTATGKGISNPLMAVMVCQKPYGIHHTMYSSTEELKWGSQFTMDIHISGGQETTTPEVNGLMLLFFNVAACIVAAGYLVSAVVPADSSSSIPADNVPAGSSSSIPADYVSAGHTCDYISIIQPHRLEDLSSIC</sequence>
<protein>
    <submittedName>
        <fullName evidence="1">Uncharacterized protein</fullName>
    </submittedName>
</protein>
<evidence type="ECO:0000313" key="2">
    <source>
        <dbReference type="Proteomes" id="UP001151760"/>
    </source>
</evidence>
<keyword evidence="2" id="KW-1185">Reference proteome</keyword>
<reference evidence="1" key="1">
    <citation type="journal article" date="2022" name="Int. J. Mol. Sci.">
        <title>Draft Genome of Tanacetum Coccineum: Genomic Comparison of Closely Related Tanacetum-Family Plants.</title>
        <authorList>
            <person name="Yamashiro T."/>
            <person name="Shiraishi A."/>
            <person name="Nakayama K."/>
            <person name="Satake H."/>
        </authorList>
    </citation>
    <scope>NUCLEOTIDE SEQUENCE</scope>
</reference>
<evidence type="ECO:0000313" key="1">
    <source>
        <dbReference type="EMBL" id="GJT61873.1"/>
    </source>
</evidence>
<dbReference type="EMBL" id="BQNB010017325">
    <property type="protein sequence ID" value="GJT61873.1"/>
    <property type="molecule type" value="Genomic_DNA"/>
</dbReference>
<proteinExistence type="predicted"/>
<gene>
    <name evidence="1" type="ORF">Tco_1005406</name>
</gene>
<name>A0ABQ5FF48_9ASTR</name>